<feature type="chain" id="PRO_5024459824" evidence="2">
    <location>
        <begin position="21"/>
        <end position="967"/>
    </location>
</feature>
<dbReference type="InterPro" id="IPR041700">
    <property type="entry name" value="OMP_b-brl_3"/>
</dbReference>
<name>A0A5P2G9M6_9BACT</name>
<accession>A0A5P2G9M6</accession>
<evidence type="ECO:0000256" key="2">
    <source>
        <dbReference type="SAM" id="SignalP"/>
    </source>
</evidence>
<protein>
    <submittedName>
        <fullName evidence="4">Outer membrane beta-barrel protein</fullName>
    </submittedName>
</protein>
<evidence type="ECO:0000256" key="1">
    <source>
        <dbReference type="SAM" id="MobiDB-lite"/>
    </source>
</evidence>
<reference evidence="4 5" key="1">
    <citation type="submission" date="2019-09" db="EMBL/GenBank/DDBJ databases">
        <title>Complete genome sequence of Arachidicoccus sp. B3-10 isolated from apple orchard soil.</title>
        <authorList>
            <person name="Kim H.S."/>
            <person name="Han K.-I."/>
            <person name="Suh M.K."/>
            <person name="Lee K.C."/>
            <person name="Eom M.K."/>
            <person name="Kim J.-S."/>
            <person name="Kang S.W."/>
            <person name="Sin Y."/>
            <person name="Lee J.-S."/>
        </authorList>
    </citation>
    <scope>NUCLEOTIDE SEQUENCE [LARGE SCALE GENOMIC DNA]</scope>
    <source>
        <strain evidence="4 5">B3-10</strain>
    </source>
</reference>
<dbReference type="SUPFAM" id="SSF56935">
    <property type="entry name" value="Porins"/>
    <property type="match status" value="1"/>
</dbReference>
<keyword evidence="5" id="KW-1185">Reference proteome</keyword>
<dbReference type="OrthoDB" id="606930at2"/>
<evidence type="ECO:0000313" key="5">
    <source>
        <dbReference type="Proteomes" id="UP000292424"/>
    </source>
</evidence>
<dbReference type="AlphaFoldDB" id="A0A5P2G9M6"/>
<feature type="region of interest" description="Disordered" evidence="1">
    <location>
        <begin position="923"/>
        <end position="967"/>
    </location>
</feature>
<dbReference type="KEGG" id="arac:E0W69_015020"/>
<evidence type="ECO:0000259" key="3">
    <source>
        <dbReference type="Pfam" id="PF14905"/>
    </source>
</evidence>
<sequence>MLKNLFVLIILMSSYFYGDAQDSTKLGSITGQVEDTSYHVSMSGAKITLTKYNDSLPFQTTYLKTDGTFSFEKLPLDSFWVRVTFPGYSGMKQKATLSSDMPNYPLSTFYMAMTTNSLEDVVVVSTPPISFKGDTTDLRADAFHTKPNATAEDLLKKMPGFEIDASGNIQAQGESVTRVLVNGKRFFDGDPKMATQNLPKDIIEKIQVYDAQSDQSAFSGFDDGNRTKTINIVIKKDKNVGYFGKQTAGVGRGNQNFYNVGGNINRFNNDQKISVLGQINNVNSQMFTMQDLGGGNGRNAGGGRGAGSSGTFGGSSAGITKTIAGGLRYADKWGNTDVDGSYFYTNSRTNNDGHSERQNLYSDTANNTNQYDTTATLSTNINHRVQFNIDSKLDSNNSLLIRPNMSFITSDNKNGQITDIFKNNSDGSRNYLTKSNINSYSHNTGFNGTGSALYMHRFHKAGRTISFEADWTGSQNNGYSYNTNIIDYLSTNITDSINRYYKTISNSNTLGGTVTYTEPIAKNQQLSLTYNHSYSKSVADQTVYNYNNATSAYTELDSSLTNSFNNNYNSDRVELGYHYNNKVINFSAGNGVQFGNFNSINSSKGYEIHRNYTNLYPTASFRWNIAQAQRLNFDYNGRTAQPSATQLQPVLDNSNELAQTIGNPDLKQSFTHTFRLRYFFFDRKNNKHLFTMLNYSLTNNYIANVTTQLSSGGQRTSYQNMNGYYSINGNFDYGFPILKPQSNLSLRTAISASSTPSLIIDSSSSVANIATNSTKNYTFGERIGWTTNLASTFDVNISTEPSYTIAKYSVNKSSNNNYYSQQNIVEATWYTESGWQVNTTFNYTFYTGLYNTSVPLLNAYVSKSLFKNKAGEIRFSVYDLLNQNKAVTNTRTGNYAQTSTNTVLKRYAMISFVYNLKNFGKNGNKGQRRGFRDRGDMPDGPPPGGGMGGGFGGPPPGGGMGGPSAAM</sequence>
<feature type="signal peptide" evidence="2">
    <location>
        <begin position="1"/>
        <end position="20"/>
    </location>
</feature>
<evidence type="ECO:0000313" key="4">
    <source>
        <dbReference type="EMBL" id="QES89913.1"/>
    </source>
</evidence>
<proteinExistence type="predicted"/>
<dbReference type="InterPro" id="IPR008969">
    <property type="entry name" value="CarboxyPept-like_regulatory"/>
</dbReference>
<feature type="domain" description="Outer membrane protein beta-barrel" evidence="3">
    <location>
        <begin position="456"/>
        <end position="739"/>
    </location>
</feature>
<dbReference type="Proteomes" id="UP000292424">
    <property type="component" value="Chromosome"/>
</dbReference>
<dbReference type="SUPFAM" id="SSF49464">
    <property type="entry name" value="Carboxypeptidase regulatory domain-like"/>
    <property type="match status" value="1"/>
</dbReference>
<organism evidence="4 5">
    <name type="scientific">Rhizosphaericola mali</name>
    <dbReference type="NCBI Taxonomy" id="2545455"/>
    <lineage>
        <taxon>Bacteria</taxon>
        <taxon>Pseudomonadati</taxon>
        <taxon>Bacteroidota</taxon>
        <taxon>Chitinophagia</taxon>
        <taxon>Chitinophagales</taxon>
        <taxon>Chitinophagaceae</taxon>
        <taxon>Rhizosphaericola</taxon>
    </lineage>
</organism>
<keyword evidence="2" id="KW-0732">Signal</keyword>
<gene>
    <name evidence="4" type="ORF">E0W69_015020</name>
</gene>
<feature type="compositionally biased region" description="Gly residues" evidence="1">
    <location>
        <begin position="945"/>
        <end position="967"/>
    </location>
</feature>
<dbReference type="EMBL" id="CP044016">
    <property type="protein sequence ID" value="QES89913.1"/>
    <property type="molecule type" value="Genomic_DNA"/>
</dbReference>
<dbReference type="Pfam" id="PF14905">
    <property type="entry name" value="OMP_b-brl_3"/>
    <property type="match status" value="1"/>
</dbReference>